<reference evidence="8" key="1">
    <citation type="submission" date="2024-10" db="EMBL/GenBank/DDBJ databases">
        <authorList>
            <person name="Ryan C."/>
        </authorList>
    </citation>
    <scope>NUCLEOTIDE SEQUENCE [LARGE SCALE GENOMIC DNA]</scope>
</reference>
<comment type="similarity">
    <text evidence="1 5">Belongs to the iron/ascorbate-dependent oxidoreductase family.</text>
</comment>
<name>A0ABC9D6K1_9POAL</name>
<organism evidence="8 9">
    <name type="scientific">Urochloa decumbens</name>
    <dbReference type="NCBI Taxonomy" id="240449"/>
    <lineage>
        <taxon>Eukaryota</taxon>
        <taxon>Viridiplantae</taxon>
        <taxon>Streptophyta</taxon>
        <taxon>Embryophyta</taxon>
        <taxon>Tracheophyta</taxon>
        <taxon>Spermatophyta</taxon>
        <taxon>Magnoliopsida</taxon>
        <taxon>Liliopsida</taxon>
        <taxon>Poales</taxon>
        <taxon>Poaceae</taxon>
        <taxon>PACMAD clade</taxon>
        <taxon>Panicoideae</taxon>
        <taxon>Panicodae</taxon>
        <taxon>Paniceae</taxon>
        <taxon>Melinidinae</taxon>
        <taxon>Urochloa</taxon>
    </lineage>
</organism>
<dbReference type="Proteomes" id="UP001497457">
    <property type="component" value="Chromosome 31b"/>
</dbReference>
<evidence type="ECO:0000256" key="1">
    <source>
        <dbReference type="ARBA" id="ARBA00008056"/>
    </source>
</evidence>
<dbReference type="InterPro" id="IPR050295">
    <property type="entry name" value="Plant_2OG-oxidoreductases"/>
</dbReference>
<gene>
    <name evidence="8" type="ORF">URODEC1_LOCUS82250</name>
</gene>
<dbReference type="PROSITE" id="PS51471">
    <property type="entry name" value="FE2OG_OXY"/>
    <property type="match status" value="1"/>
</dbReference>
<dbReference type="Pfam" id="PF14226">
    <property type="entry name" value="DIOX_N"/>
    <property type="match status" value="1"/>
</dbReference>
<keyword evidence="4 5" id="KW-0408">Iron</keyword>
<evidence type="ECO:0000256" key="6">
    <source>
        <dbReference type="SAM" id="MobiDB-lite"/>
    </source>
</evidence>
<evidence type="ECO:0000256" key="2">
    <source>
        <dbReference type="ARBA" id="ARBA00022723"/>
    </source>
</evidence>
<dbReference type="AlphaFoldDB" id="A0ABC9D6K1"/>
<keyword evidence="2 5" id="KW-0479">Metal-binding</keyword>
<evidence type="ECO:0000256" key="3">
    <source>
        <dbReference type="ARBA" id="ARBA00023002"/>
    </source>
</evidence>
<evidence type="ECO:0000259" key="7">
    <source>
        <dbReference type="PROSITE" id="PS51471"/>
    </source>
</evidence>
<dbReference type="SUPFAM" id="SSF51197">
    <property type="entry name" value="Clavaminate synthase-like"/>
    <property type="match status" value="1"/>
</dbReference>
<dbReference type="InterPro" id="IPR044861">
    <property type="entry name" value="IPNS-like_FE2OG_OXY"/>
</dbReference>
<evidence type="ECO:0000256" key="4">
    <source>
        <dbReference type="ARBA" id="ARBA00023004"/>
    </source>
</evidence>
<dbReference type="InterPro" id="IPR005123">
    <property type="entry name" value="Oxoglu/Fe-dep_dioxygenase_dom"/>
</dbReference>
<dbReference type="InterPro" id="IPR026992">
    <property type="entry name" value="DIOX_N"/>
</dbReference>
<evidence type="ECO:0000313" key="8">
    <source>
        <dbReference type="EMBL" id="CAL5032383.1"/>
    </source>
</evidence>
<dbReference type="EMBL" id="OZ075141">
    <property type="protein sequence ID" value="CAL5032383.1"/>
    <property type="molecule type" value="Genomic_DNA"/>
</dbReference>
<dbReference type="InterPro" id="IPR027443">
    <property type="entry name" value="IPNS-like_sf"/>
</dbReference>
<keyword evidence="9" id="KW-1185">Reference proteome</keyword>
<proteinExistence type="inferred from homology"/>
<dbReference type="PANTHER" id="PTHR47991">
    <property type="entry name" value="OXOGLUTARATE/IRON-DEPENDENT DIOXYGENASE"/>
    <property type="match status" value="1"/>
</dbReference>
<dbReference type="Pfam" id="PF03171">
    <property type="entry name" value="2OG-FeII_Oxy"/>
    <property type="match status" value="1"/>
</dbReference>
<protein>
    <recommendedName>
        <fullName evidence="7">Fe2OG dioxygenase domain-containing protein</fullName>
    </recommendedName>
</protein>
<feature type="domain" description="Fe2OG dioxygenase" evidence="7">
    <location>
        <begin position="204"/>
        <end position="307"/>
    </location>
</feature>
<evidence type="ECO:0000256" key="5">
    <source>
        <dbReference type="RuleBase" id="RU003682"/>
    </source>
</evidence>
<keyword evidence="3 5" id="KW-0560">Oxidoreductase</keyword>
<evidence type="ECO:0000313" key="9">
    <source>
        <dbReference type="Proteomes" id="UP001497457"/>
    </source>
</evidence>
<dbReference type="GO" id="GO:0046872">
    <property type="term" value="F:metal ion binding"/>
    <property type="evidence" value="ECO:0007669"/>
    <property type="project" value="UniProtKB-KW"/>
</dbReference>
<sequence>MRSLPAPSSAKTTPTSCPSSTWRSFLTQTRRRRRRRGLALRAETGDSSRSGYTYIYNGYLSRFRESDVLLNSNNPDEGFFVFGQLTNHGIDEAVIQRMKESTVQFFDLPLDSKNAVAVRGDGFEGYGHHYSRLSKLDWAESVILITQPVQDRNMELWPTNPPMFRDALEEYSAAVTKLMAKLVGSMAADLGVAPAALQGAFAGKRQSAAIHRYPPCRRPEAVIGNTAHTDGLALTALLHADGTPGLQVRRGGRWFPVPPPLPGGAALVVNVGDILHVLTNGAYRSAEHRVMVNAERARTTAVVFQDASVGGMVAPLPELLAGAEGGEVARYRAVPRSEYLKVRFSALAQRKGFLDGLKL</sequence>
<feature type="region of interest" description="Disordered" evidence="6">
    <location>
        <begin position="1"/>
        <end position="22"/>
    </location>
</feature>
<accession>A0ABC9D6K1</accession>
<feature type="compositionally biased region" description="Polar residues" evidence="6">
    <location>
        <begin position="9"/>
        <end position="22"/>
    </location>
</feature>
<dbReference type="GO" id="GO:0016491">
    <property type="term" value="F:oxidoreductase activity"/>
    <property type="evidence" value="ECO:0007669"/>
    <property type="project" value="UniProtKB-KW"/>
</dbReference>
<dbReference type="Gene3D" id="2.60.120.330">
    <property type="entry name" value="B-lactam Antibiotic, Isopenicillin N Synthase, Chain"/>
    <property type="match status" value="1"/>
</dbReference>